<dbReference type="Gene3D" id="1.20.120.160">
    <property type="entry name" value="HPT domain"/>
    <property type="match status" value="1"/>
</dbReference>
<dbReference type="Pfam" id="PF01627">
    <property type="entry name" value="Hpt"/>
    <property type="match status" value="1"/>
</dbReference>
<dbReference type="PROSITE" id="PS50894">
    <property type="entry name" value="HPT"/>
    <property type="match status" value="1"/>
</dbReference>
<dbReference type="EMBL" id="MTSA01000011">
    <property type="protein sequence ID" value="OUM06461.1"/>
    <property type="molecule type" value="Genomic_DNA"/>
</dbReference>
<dbReference type="GO" id="GO:0000160">
    <property type="term" value="P:phosphorelay signal transduction system"/>
    <property type="evidence" value="ECO:0007669"/>
    <property type="project" value="UniProtKB-KW"/>
</dbReference>
<feature type="domain" description="HPt" evidence="3">
    <location>
        <begin position="17"/>
        <end position="112"/>
    </location>
</feature>
<protein>
    <submittedName>
        <fullName evidence="4">Histidine kinase</fullName>
    </submittedName>
</protein>
<dbReference type="RefSeq" id="WP_084918215.1">
    <property type="nucleotide sequence ID" value="NZ_JAHZNS010000018.1"/>
</dbReference>
<keyword evidence="4" id="KW-0808">Transferase</keyword>
<evidence type="ECO:0000313" key="4">
    <source>
        <dbReference type="EMBL" id="OUM06461.1"/>
    </source>
</evidence>
<keyword evidence="4" id="KW-0418">Kinase</keyword>
<dbReference type="SMR" id="A0A244EPJ4"/>
<dbReference type="CDD" id="cd00088">
    <property type="entry name" value="HPT"/>
    <property type="match status" value="1"/>
</dbReference>
<dbReference type="InterPro" id="IPR036641">
    <property type="entry name" value="HPT_dom_sf"/>
</dbReference>
<reference evidence="4 5" key="1">
    <citation type="submission" date="2017-01" db="EMBL/GenBank/DDBJ databases">
        <authorList>
            <person name="Mah S.A."/>
            <person name="Swanson W.J."/>
            <person name="Moy G.W."/>
            <person name="Vacquier V.D."/>
        </authorList>
    </citation>
    <scope>NUCLEOTIDE SEQUENCE [LARGE SCALE GENOMIC DNA]</scope>
    <source>
        <strain evidence="4">PDD-32b-74</strain>
    </source>
</reference>
<dbReference type="SUPFAM" id="SSF47226">
    <property type="entry name" value="Histidine-containing phosphotransfer domain, HPT domain"/>
    <property type="match status" value="1"/>
</dbReference>
<dbReference type="SMART" id="SM00073">
    <property type="entry name" value="HPT"/>
    <property type="match status" value="1"/>
</dbReference>
<gene>
    <name evidence="4" type="ORF">BW686_15270</name>
</gene>
<proteinExistence type="predicted"/>
<accession>A0A244EPJ4</accession>
<evidence type="ECO:0000256" key="2">
    <source>
        <dbReference type="PROSITE-ProRule" id="PRU00110"/>
    </source>
</evidence>
<evidence type="ECO:0000256" key="1">
    <source>
        <dbReference type="ARBA" id="ARBA00023012"/>
    </source>
</evidence>
<name>A0A244EPJ4_PSESX</name>
<evidence type="ECO:0000313" key="5">
    <source>
        <dbReference type="Proteomes" id="UP000195128"/>
    </source>
</evidence>
<keyword evidence="2" id="KW-0597">Phosphoprotein</keyword>
<keyword evidence="1" id="KW-0902">Two-component regulatory system</keyword>
<organism evidence="4 5">
    <name type="scientific">Pseudomonas syringae</name>
    <dbReference type="NCBI Taxonomy" id="317"/>
    <lineage>
        <taxon>Bacteria</taxon>
        <taxon>Pseudomonadati</taxon>
        <taxon>Pseudomonadota</taxon>
        <taxon>Gammaproteobacteria</taxon>
        <taxon>Pseudomonadales</taxon>
        <taxon>Pseudomonadaceae</taxon>
        <taxon>Pseudomonas</taxon>
    </lineage>
</organism>
<dbReference type="AlphaFoldDB" id="A0A244EPJ4"/>
<dbReference type="PANTHER" id="PTHR28242">
    <property type="entry name" value="PHOSPHORELAY INTERMEDIATE PROTEIN YPD1"/>
    <property type="match status" value="1"/>
</dbReference>
<feature type="modified residue" description="Phosphohistidine" evidence="2">
    <location>
        <position position="58"/>
    </location>
</feature>
<dbReference type="GO" id="GO:0005737">
    <property type="term" value="C:cytoplasm"/>
    <property type="evidence" value="ECO:0007669"/>
    <property type="project" value="TreeGrafter"/>
</dbReference>
<dbReference type="Proteomes" id="UP000195128">
    <property type="component" value="Unassembled WGS sequence"/>
</dbReference>
<dbReference type="GO" id="GO:0009927">
    <property type="term" value="F:histidine phosphotransfer kinase activity"/>
    <property type="evidence" value="ECO:0007669"/>
    <property type="project" value="InterPro"/>
</dbReference>
<dbReference type="GO" id="GO:0043424">
    <property type="term" value="F:protein histidine kinase binding"/>
    <property type="evidence" value="ECO:0007669"/>
    <property type="project" value="InterPro"/>
</dbReference>
<dbReference type="OrthoDB" id="9131849at2"/>
<dbReference type="InterPro" id="IPR045871">
    <property type="entry name" value="AHP1-5/YPD1"/>
</dbReference>
<dbReference type="PANTHER" id="PTHR28242:SF52">
    <property type="entry name" value="PHOSPHORELAY INTERMEDIATE PROTEIN YPD1"/>
    <property type="match status" value="1"/>
</dbReference>
<evidence type="ECO:0000259" key="3">
    <source>
        <dbReference type="PROSITE" id="PS50894"/>
    </source>
</evidence>
<dbReference type="InterPro" id="IPR008207">
    <property type="entry name" value="Sig_transdc_His_kin_Hpt_dom"/>
</dbReference>
<sequence>MSIHLDYSVLNALQEVMEDEYPTLLDVFLKDSEQRIAQLRQAVETGSLDLQELSLTAHSFKGSSSNMGALRLSDLCRQLEDRAREHQSSGLAELVGKIDSEYLTIRGLFNAERQFFVS</sequence>
<comment type="caution">
    <text evidence="4">The sequence shown here is derived from an EMBL/GenBank/DDBJ whole genome shotgun (WGS) entry which is preliminary data.</text>
</comment>